<feature type="transmembrane region" description="Helical" evidence="7">
    <location>
        <begin position="84"/>
        <end position="104"/>
    </location>
</feature>
<reference evidence="9" key="3">
    <citation type="submission" date="2020-05" db="EMBL/GenBank/DDBJ databases">
        <authorList>
            <person name="Rincon C."/>
            <person name="Sanders R I."/>
            <person name="Robbins C."/>
            <person name="Chaturvedi A."/>
        </authorList>
    </citation>
    <scope>NUCLEOTIDE SEQUENCE</scope>
    <source>
        <strain evidence="9">CHB12</strain>
    </source>
</reference>
<name>A0A2I1EPD2_9GLOM</name>
<reference evidence="10 11" key="2">
    <citation type="submission" date="2017-10" db="EMBL/GenBank/DDBJ databases">
        <title>Genome analyses suggest a sexual origin of heterokaryosis in a supposedly ancient asexual fungus.</title>
        <authorList>
            <person name="Corradi N."/>
            <person name="Sedzielewska K."/>
            <person name="Noel J."/>
            <person name="Charron P."/>
            <person name="Farinelli L."/>
            <person name="Marton T."/>
            <person name="Kruger M."/>
            <person name="Pelin A."/>
            <person name="Brachmann A."/>
            <person name="Corradi N."/>
        </authorList>
    </citation>
    <scope>NUCLEOTIDE SEQUENCE [LARGE SCALE GENOMIC DNA]</scope>
    <source>
        <strain evidence="10 11">A1</strain>
    </source>
</reference>
<dbReference type="Pfam" id="PF01699">
    <property type="entry name" value="Na_Ca_ex"/>
    <property type="match status" value="1"/>
</dbReference>
<feature type="domain" description="Sodium/calcium exchanger membrane region" evidence="8">
    <location>
        <begin position="51"/>
        <end position="193"/>
    </location>
</feature>
<keyword evidence="4 7" id="KW-1133">Transmembrane helix</keyword>
<dbReference type="GO" id="GO:0000329">
    <property type="term" value="C:fungal-type vacuole membrane"/>
    <property type="evidence" value="ECO:0007669"/>
    <property type="project" value="TreeGrafter"/>
</dbReference>
<dbReference type="VEuPathDB" id="FungiDB:FUN_012536"/>
<dbReference type="OrthoDB" id="1699231at2759"/>
<evidence type="ECO:0000256" key="7">
    <source>
        <dbReference type="SAM" id="Phobius"/>
    </source>
</evidence>
<feature type="transmembrane region" description="Helical" evidence="7">
    <location>
        <begin position="54"/>
        <end position="72"/>
    </location>
</feature>
<dbReference type="InterPro" id="IPR004713">
    <property type="entry name" value="CaH_exchang"/>
</dbReference>
<comment type="caution">
    <text evidence="10">The sequence shown here is derived from an EMBL/GenBank/DDBJ whole genome shotgun (WGS) entry which is preliminary data.</text>
</comment>
<feature type="transmembrane region" description="Helical" evidence="7">
    <location>
        <begin position="144"/>
        <end position="164"/>
    </location>
</feature>
<evidence type="ECO:0000256" key="6">
    <source>
        <dbReference type="ARBA" id="ARBA00023136"/>
    </source>
</evidence>
<evidence type="ECO:0000256" key="5">
    <source>
        <dbReference type="ARBA" id="ARBA00023065"/>
    </source>
</evidence>
<feature type="transmembrane region" description="Helical" evidence="7">
    <location>
        <begin position="279"/>
        <end position="297"/>
    </location>
</feature>
<feature type="transmembrane region" description="Helical" evidence="7">
    <location>
        <begin position="110"/>
        <end position="132"/>
    </location>
</feature>
<dbReference type="VEuPathDB" id="FungiDB:RhiirFUN_014585"/>
<dbReference type="GO" id="GO:0015369">
    <property type="term" value="F:calcium:proton antiporter activity"/>
    <property type="evidence" value="ECO:0007669"/>
    <property type="project" value="TreeGrafter"/>
</dbReference>
<dbReference type="GO" id="GO:0012505">
    <property type="term" value="C:endomembrane system"/>
    <property type="evidence" value="ECO:0007669"/>
    <property type="project" value="UniProtKB-SubCell"/>
</dbReference>
<organism evidence="10 11">
    <name type="scientific">Rhizophagus irregularis</name>
    <dbReference type="NCBI Taxonomy" id="588596"/>
    <lineage>
        <taxon>Eukaryota</taxon>
        <taxon>Fungi</taxon>
        <taxon>Fungi incertae sedis</taxon>
        <taxon>Mucoromycota</taxon>
        <taxon>Glomeromycotina</taxon>
        <taxon>Glomeromycetes</taxon>
        <taxon>Glomerales</taxon>
        <taxon>Glomeraceae</taxon>
        <taxon>Rhizophagus</taxon>
    </lineage>
</organism>
<dbReference type="Proteomes" id="UP000232688">
    <property type="component" value="Unassembled WGS sequence"/>
</dbReference>
<dbReference type="PANTHER" id="PTHR31503">
    <property type="entry name" value="VACUOLAR CALCIUM ION TRANSPORTER"/>
    <property type="match status" value="1"/>
</dbReference>
<dbReference type="VEuPathDB" id="FungiDB:RhiirA1_443066"/>
<dbReference type="GO" id="GO:0006874">
    <property type="term" value="P:intracellular calcium ion homeostasis"/>
    <property type="evidence" value="ECO:0007669"/>
    <property type="project" value="TreeGrafter"/>
</dbReference>
<dbReference type="EMBL" id="CAGKOT010000017">
    <property type="protein sequence ID" value="CAB5362158.1"/>
    <property type="molecule type" value="Genomic_DNA"/>
</dbReference>
<evidence type="ECO:0000256" key="1">
    <source>
        <dbReference type="ARBA" id="ARBA00004127"/>
    </source>
</evidence>
<evidence type="ECO:0000256" key="3">
    <source>
        <dbReference type="ARBA" id="ARBA00022692"/>
    </source>
</evidence>
<reference evidence="10 11" key="1">
    <citation type="submission" date="2017-10" db="EMBL/GenBank/DDBJ databases">
        <title>Extensive intraspecific genome diversity in a model arbuscular mycorrhizal fungus.</title>
        <authorList>
            <person name="Chen E.C.H."/>
            <person name="Morin E."/>
            <person name="Baudet D."/>
            <person name="Noel J."/>
            <person name="Ndikumana S."/>
            <person name="Charron P."/>
            <person name="St-Onge C."/>
            <person name="Giorgi J."/>
            <person name="Grigoriev I.V."/>
            <person name="Roux C."/>
            <person name="Martin F.M."/>
            <person name="Corradi N."/>
        </authorList>
    </citation>
    <scope>NUCLEOTIDE SEQUENCE [LARGE SCALE GENOMIC DNA]</scope>
    <source>
        <strain evidence="10 11">A1</strain>
    </source>
</reference>
<evidence type="ECO:0000256" key="4">
    <source>
        <dbReference type="ARBA" id="ARBA00022989"/>
    </source>
</evidence>
<feature type="transmembrane region" description="Helical" evidence="7">
    <location>
        <begin position="221"/>
        <end position="243"/>
    </location>
</feature>
<keyword evidence="5" id="KW-0406">Ion transport</keyword>
<accession>A0A2I1EPD2</accession>
<feature type="transmembrane region" description="Helical" evidence="7">
    <location>
        <begin position="170"/>
        <end position="191"/>
    </location>
</feature>
<dbReference type="PANTHER" id="PTHR31503:SF22">
    <property type="entry name" value="VACUOLAR CALCIUM ION TRANSPORTER"/>
    <property type="match status" value="1"/>
</dbReference>
<evidence type="ECO:0000256" key="2">
    <source>
        <dbReference type="ARBA" id="ARBA00022448"/>
    </source>
</evidence>
<sequence length="340" mass="38472">MENYGSISPVVPKNMTVLRSLIVIFTASRINCFLIFILLGYLAHELKWNDTWVFILNFLAMIPFAKLFEFTIEDISSQVDKKLGSLLRVIFGNAVELIFFMVALKAGKLQIIHSLILGSIILNLLLVSGMRFDTKTIRKFKDLSFIDLACSSLIIPVAFNFVVGSIDDQFLKLSHVMATVLLIFGILYHYYQLGSKKLVRSFNFKNIDELHHREKRPQLSIVVLLFLLAALLVVATFTAEYLIGSIEGSGLSKPFMRILLPIICDAELVTAISKIFSTAGISMKTIIFGTTVIVFGWQLKSYFQPLNIIYISCLIAGHLIQRNKLQKMKKRILHPDSLPY</sequence>
<dbReference type="EMBL" id="LLXH01000680">
    <property type="protein sequence ID" value="PKC63994.1"/>
    <property type="molecule type" value="Genomic_DNA"/>
</dbReference>
<evidence type="ECO:0000313" key="10">
    <source>
        <dbReference type="EMBL" id="PKC63994.1"/>
    </source>
</evidence>
<dbReference type="InterPro" id="IPR004837">
    <property type="entry name" value="NaCa_Exmemb"/>
</dbReference>
<dbReference type="AlphaFoldDB" id="A0A2I1EPD2"/>
<dbReference type="Proteomes" id="UP000684084">
    <property type="component" value="Unassembled WGS sequence"/>
</dbReference>
<keyword evidence="3 7" id="KW-0812">Transmembrane</keyword>
<gene>
    <name evidence="9" type="ORF">CHRIB12_LOCUS8959</name>
    <name evidence="10" type="ORF">RhiirA1_443066</name>
</gene>
<evidence type="ECO:0000313" key="11">
    <source>
        <dbReference type="Proteomes" id="UP000232688"/>
    </source>
</evidence>
<protein>
    <recommendedName>
        <fullName evidence="8">Sodium/calcium exchanger membrane region domain-containing protein</fullName>
    </recommendedName>
</protein>
<evidence type="ECO:0000259" key="8">
    <source>
        <dbReference type="Pfam" id="PF01699"/>
    </source>
</evidence>
<proteinExistence type="predicted"/>
<feature type="transmembrane region" description="Helical" evidence="7">
    <location>
        <begin position="21"/>
        <end position="42"/>
    </location>
</feature>
<keyword evidence="2" id="KW-0813">Transport</keyword>
<keyword evidence="6 7" id="KW-0472">Membrane</keyword>
<comment type="subcellular location">
    <subcellularLocation>
        <location evidence="1">Endomembrane system</location>
        <topology evidence="1">Multi-pass membrane protein</topology>
    </subcellularLocation>
</comment>
<evidence type="ECO:0000313" key="9">
    <source>
        <dbReference type="EMBL" id="CAB5362158.1"/>
    </source>
</evidence>